<name>A0A0R3TL09_RODNA</name>
<feature type="region of interest" description="Disordered" evidence="1">
    <location>
        <begin position="118"/>
        <end position="137"/>
    </location>
</feature>
<protein>
    <submittedName>
        <fullName evidence="2 4">Uncharacterized protein</fullName>
    </submittedName>
</protein>
<dbReference type="AlphaFoldDB" id="A0A0R3TL09"/>
<gene>
    <name evidence="2" type="ORF">HNAJ_LOCUS7892</name>
</gene>
<organism evidence="4">
    <name type="scientific">Rodentolepis nana</name>
    <name type="common">Dwarf tapeworm</name>
    <name type="synonym">Hymenolepis nana</name>
    <dbReference type="NCBI Taxonomy" id="102285"/>
    <lineage>
        <taxon>Eukaryota</taxon>
        <taxon>Metazoa</taxon>
        <taxon>Spiralia</taxon>
        <taxon>Lophotrochozoa</taxon>
        <taxon>Platyhelminthes</taxon>
        <taxon>Cestoda</taxon>
        <taxon>Eucestoda</taxon>
        <taxon>Cyclophyllidea</taxon>
        <taxon>Hymenolepididae</taxon>
        <taxon>Rodentolepis</taxon>
    </lineage>
</organism>
<feature type="compositionally biased region" description="Low complexity" evidence="1">
    <location>
        <begin position="29"/>
        <end position="49"/>
    </location>
</feature>
<reference evidence="2 3" key="2">
    <citation type="submission" date="2018-11" db="EMBL/GenBank/DDBJ databases">
        <authorList>
            <consortium name="Pathogen Informatics"/>
        </authorList>
    </citation>
    <scope>NUCLEOTIDE SEQUENCE [LARGE SCALE GENOMIC DNA]</scope>
</reference>
<dbReference type="Proteomes" id="UP000278807">
    <property type="component" value="Unassembled WGS sequence"/>
</dbReference>
<evidence type="ECO:0000256" key="1">
    <source>
        <dbReference type="SAM" id="MobiDB-lite"/>
    </source>
</evidence>
<sequence length="192" mass="20399">MTECLRLIRCRVATAAAYIQTDALPNISTSSAAPSSNSGCSSKTTSCSSDPPENSYYKPGEIGMKLLKFNFSENRVILEAVSRFENAYISFAGWLTELASLNPPPMEVLPVALGDETPVGQQGGNLNPPPPSTSFSKKSGIRVSFPINRSAVSSLHSPDSPQQDDVLTPDDVGEIMARGNACFLAIQTAAEV</sequence>
<keyword evidence="3" id="KW-1185">Reference proteome</keyword>
<evidence type="ECO:0000313" key="3">
    <source>
        <dbReference type="Proteomes" id="UP000278807"/>
    </source>
</evidence>
<proteinExistence type="predicted"/>
<accession>A0A0R3TL09</accession>
<feature type="region of interest" description="Disordered" evidence="1">
    <location>
        <begin position="29"/>
        <end position="53"/>
    </location>
</feature>
<dbReference type="WBParaSite" id="HNAJ_0000789601-mRNA-1">
    <property type="protein sequence ID" value="HNAJ_0000789601-mRNA-1"/>
    <property type="gene ID" value="HNAJ_0000789601"/>
</dbReference>
<evidence type="ECO:0000313" key="4">
    <source>
        <dbReference type="WBParaSite" id="HNAJ_0000789601-mRNA-1"/>
    </source>
</evidence>
<dbReference type="OrthoDB" id="6274195at2759"/>
<reference evidence="4" key="1">
    <citation type="submission" date="2017-02" db="UniProtKB">
        <authorList>
            <consortium name="WormBaseParasite"/>
        </authorList>
    </citation>
    <scope>IDENTIFICATION</scope>
</reference>
<dbReference type="EMBL" id="UZAE01012149">
    <property type="protein sequence ID" value="VDO03752.1"/>
    <property type="molecule type" value="Genomic_DNA"/>
</dbReference>
<evidence type="ECO:0000313" key="2">
    <source>
        <dbReference type="EMBL" id="VDO03752.1"/>
    </source>
</evidence>